<sequence>MNGRGYDYQLGRFLSVDPFIQAPANSQSHNPYSYIMNNPLAGTDPSGYLWCGTGALEKAECNDEQKHKRRDSGSVGSRVLSTTKVCFI</sequence>
<dbReference type="Gene3D" id="2.180.10.10">
    <property type="entry name" value="RHS repeat-associated core"/>
    <property type="match status" value="1"/>
</dbReference>
<dbReference type="AlphaFoldDB" id="A0A432XP78"/>
<dbReference type="RefSeq" id="WP_126831962.1">
    <property type="nucleotide sequence ID" value="NZ_PIPT01000001.1"/>
</dbReference>
<organism evidence="1 2">
    <name type="scientific">Pseudidiomarina aquimaris</name>
    <dbReference type="NCBI Taxonomy" id="641841"/>
    <lineage>
        <taxon>Bacteria</taxon>
        <taxon>Pseudomonadati</taxon>
        <taxon>Pseudomonadota</taxon>
        <taxon>Gammaproteobacteria</taxon>
        <taxon>Alteromonadales</taxon>
        <taxon>Idiomarinaceae</taxon>
        <taxon>Pseudidiomarina</taxon>
    </lineage>
</organism>
<proteinExistence type="predicted"/>
<dbReference type="NCBIfam" id="TIGR03696">
    <property type="entry name" value="Rhs_assc_core"/>
    <property type="match status" value="1"/>
</dbReference>
<reference evidence="2" key="1">
    <citation type="journal article" date="2018" name="Front. Microbiol.">
        <title>Genome-Based Analysis Reveals the Taxonomy and Diversity of the Family Idiomarinaceae.</title>
        <authorList>
            <person name="Liu Y."/>
            <person name="Lai Q."/>
            <person name="Shao Z."/>
        </authorList>
    </citation>
    <scope>NUCLEOTIDE SEQUENCE [LARGE SCALE GENOMIC DNA]</scope>
    <source>
        <strain evidence="2">SW15</strain>
    </source>
</reference>
<accession>A0A432XP78</accession>
<name>A0A432XP78_9GAMM</name>
<evidence type="ECO:0000313" key="2">
    <source>
        <dbReference type="Proteomes" id="UP000286678"/>
    </source>
</evidence>
<evidence type="ECO:0008006" key="3">
    <source>
        <dbReference type="Google" id="ProtNLM"/>
    </source>
</evidence>
<comment type="caution">
    <text evidence="1">The sequence shown here is derived from an EMBL/GenBank/DDBJ whole genome shotgun (WGS) entry which is preliminary data.</text>
</comment>
<dbReference type="Proteomes" id="UP000286678">
    <property type="component" value="Unassembled WGS sequence"/>
</dbReference>
<gene>
    <name evidence="1" type="ORF">CWE21_00035</name>
</gene>
<dbReference type="InterPro" id="IPR022385">
    <property type="entry name" value="Rhs_assc_core"/>
</dbReference>
<keyword evidence="2" id="KW-1185">Reference proteome</keyword>
<evidence type="ECO:0000313" key="1">
    <source>
        <dbReference type="EMBL" id="RUO50528.1"/>
    </source>
</evidence>
<dbReference type="OrthoDB" id="9815903at2"/>
<protein>
    <recommendedName>
        <fullName evidence="3">RHS repeat-associated core domain-containing protein</fullName>
    </recommendedName>
</protein>
<dbReference type="EMBL" id="PIPT01000001">
    <property type="protein sequence ID" value="RUO50528.1"/>
    <property type="molecule type" value="Genomic_DNA"/>
</dbReference>